<dbReference type="Proteomes" id="UP001497482">
    <property type="component" value="Chromosome 14"/>
</dbReference>
<proteinExistence type="predicted"/>
<dbReference type="AlphaFoldDB" id="A0AAV2JYD6"/>
<sequence>MWVGVGEVGWGGGCVGVGLGKGFVGYVWECYVLVGGGWGCGRGWGGGWGWWGWLVWVVEGLCAGGVVGLCGCGLGVMGGGGLGWVWGDWGLVCGVVGGGFC</sequence>
<dbReference type="EMBL" id="OZ035836">
    <property type="protein sequence ID" value="CAL1581032.1"/>
    <property type="molecule type" value="Genomic_DNA"/>
</dbReference>
<evidence type="ECO:0000313" key="1">
    <source>
        <dbReference type="EMBL" id="CAL1581032.1"/>
    </source>
</evidence>
<organism evidence="1 2">
    <name type="scientific">Knipowitschia caucasica</name>
    <name type="common">Caucasian dwarf goby</name>
    <name type="synonym">Pomatoschistus caucasicus</name>
    <dbReference type="NCBI Taxonomy" id="637954"/>
    <lineage>
        <taxon>Eukaryota</taxon>
        <taxon>Metazoa</taxon>
        <taxon>Chordata</taxon>
        <taxon>Craniata</taxon>
        <taxon>Vertebrata</taxon>
        <taxon>Euteleostomi</taxon>
        <taxon>Actinopterygii</taxon>
        <taxon>Neopterygii</taxon>
        <taxon>Teleostei</taxon>
        <taxon>Neoteleostei</taxon>
        <taxon>Acanthomorphata</taxon>
        <taxon>Gobiaria</taxon>
        <taxon>Gobiiformes</taxon>
        <taxon>Gobioidei</taxon>
        <taxon>Gobiidae</taxon>
        <taxon>Gobiinae</taxon>
        <taxon>Knipowitschia</taxon>
    </lineage>
</organism>
<keyword evidence="2" id="KW-1185">Reference proteome</keyword>
<protein>
    <submittedName>
        <fullName evidence="1">Uncharacterized protein</fullName>
    </submittedName>
</protein>
<name>A0AAV2JYD6_KNICA</name>
<evidence type="ECO:0000313" key="2">
    <source>
        <dbReference type="Proteomes" id="UP001497482"/>
    </source>
</evidence>
<gene>
    <name evidence="1" type="ORF">KC01_LOCUS11808</name>
</gene>
<reference evidence="1 2" key="1">
    <citation type="submission" date="2024-04" db="EMBL/GenBank/DDBJ databases">
        <authorList>
            <person name="Waldvogel A.-M."/>
            <person name="Schoenle A."/>
        </authorList>
    </citation>
    <scope>NUCLEOTIDE SEQUENCE [LARGE SCALE GENOMIC DNA]</scope>
</reference>
<accession>A0AAV2JYD6</accession>